<name>A0A8H7XRL4_PSICU</name>
<feature type="domain" description="AB hydrolase-1" evidence="1">
    <location>
        <begin position="28"/>
        <end position="329"/>
    </location>
</feature>
<gene>
    <name evidence="2" type="ORF">JR316_010964</name>
</gene>
<reference evidence="2" key="1">
    <citation type="submission" date="2021-02" db="EMBL/GenBank/DDBJ databases">
        <title>Psilocybe cubensis genome.</title>
        <authorList>
            <person name="Mckernan K.J."/>
            <person name="Crawford S."/>
            <person name="Trippe A."/>
            <person name="Kane L.T."/>
            <person name="Mclaughlin S."/>
        </authorList>
    </citation>
    <scope>NUCLEOTIDE SEQUENCE [LARGE SCALE GENOMIC DNA]</scope>
    <source>
        <strain evidence="2">MGC-MH-2018</strain>
    </source>
</reference>
<comment type="caution">
    <text evidence="2">The sequence shown here is derived from an EMBL/GenBank/DDBJ whole genome shotgun (WGS) entry which is preliminary data.</text>
</comment>
<dbReference type="Gene3D" id="3.40.50.1820">
    <property type="entry name" value="alpha/beta hydrolase"/>
    <property type="match status" value="1"/>
</dbReference>
<dbReference type="OrthoDB" id="3466517at2759"/>
<evidence type="ECO:0000313" key="2">
    <source>
        <dbReference type="EMBL" id="KAG5164458.1"/>
    </source>
</evidence>
<dbReference type="SUPFAM" id="SSF53474">
    <property type="entry name" value="alpha/beta-Hydrolases"/>
    <property type="match status" value="1"/>
</dbReference>
<dbReference type="EMBL" id="JAFIQS010000012">
    <property type="protein sequence ID" value="KAG5164458.1"/>
    <property type="molecule type" value="Genomic_DNA"/>
</dbReference>
<dbReference type="InterPro" id="IPR000073">
    <property type="entry name" value="AB_hydrolase_1"/>
</dbReference>
<protein>
    <recommendedName>
        <fullName evidence="1">AB hydrolase-1 domain-containing protein</fullName>
    </recommendedName>
</protein>
<evidence type="ECO:0000259" key="1">
    <source>
        <dbReference type="Pfam" id="PF12697"/>
    </source>
</evidence>
<sequence>MPTLTLANGITFHYTDSGLPTDNQYSTLILVHGHSFNSGTFRKLTSLAPSRALRLICVDRREYNGSTPFRPEELRIISQGIDDERASFLADQGLLMALFIDGLIQNLSLPIQCGGAISGWSLGNLYTLAMINAIDHPYLSQEVRERLKVFLWTYIIWEVPSYILGIDNPPGFYLPLWDYDLPEEQRGPMFSTYVSSCFDHGADVLATRDKARLNYRNPTPGTSTIDKMTQEEILSSTNFLAGPKCDTFFLEHSYYGIHRTNLRKALLDDVSSVDKWGMNVWHIYGDSCSWSVVLSPWVLEEQCLKANKKINFRAIKGTNHFLMWEDPERAIAVLKECLV</sequence>
<dbReference type="InterPro" id="IPR029058">
    <property type="entry name" value="AB_hydrolase_fold"/>
</dbReference>
<dbReference type="AlphaFoldDB" id="A0A8H7XRL4"/>
<proteinExistence type="predicted"/>
<organism evidence="2">
    <name type="scientific">Psilocybe cubensis</name>
    <name type="common">Psychedelic mushroom</name>
    <name type="synonym">Stropharia cubensis</name>
    <dbReference type="NCBI Taxonomy" id="181762"/>
    <lineage>
        <taxon>Eukaryota</taxon>
        <taxon>Fungi</taxon>
        <taxon>Dikarya</taxon>
        <taxon>Basidiomycota</taxon>
        <taxon>Agaricomycotina</taxon>
        <taxon>Agaricomycetes</taxon>
        <taxon>Agaricomycetidae</taxon>
        <taxon>Agaricales</taxon>
        <taxon>Agaricineae</taxon>
        <taxon>Strophariaceae</taxon>
        <taxon>Psilocybe</taxon>
    </lineage>
</organism>
<accession>A0A8H7XRL4</accession>
<dbReference type="Pfam" id="PF12697">
    <property type="entry name" value="Abhydrolase_6"/>
    <property type="match status" value="1"/>
</dbReference>